<keyword evidence="1" id="KW-1133">Transmembrane helix</keyword>
<dbReference type="RefSeq" id="WP_170199064.1">
    <property type="nucleotide sequence ID" value="NZ_JBIUBA010000046.1"/>
</dbReference>
<evidence type="ECO:0000256" key="1">
    <source>
        <dbReference type="SAM" id="Phobius"/>
    </source>
</evidence>
<sequence length="49" mass="5081">MLRRRDALAVVGAGFTALTGGLTWLCGAYGLIGSGAALIVVGLFVDWRD</sequence>
<dbReference type="Proteomes" id="UP000272729">
    <property type="component" value="Unassembled WGS sequence"/>
</dbReference>
<keyword evidence="1" id="KW-0472">Membrane</keyword>
<comment type="caution">
    <text evidence="2">The sequence shown here is derived from an EMBL/GenBank/DDBJ whole genome shotgun (WGS) entry which is preliminary data.</text>
</comment>
<accession>A0A495X3D0</accession>
<gene>
    <name evidence="2" type="ORF">DFJ66_0271</name>
</gene>
<organism evidence="2 3">
    <name type="scientific">Saccharothrix variisporea</name>
    <dbReference type="NCBI Taxonomy" id="543527"/>
    <lineage>
        <taxon>Bacteria</taxon>
        <taxon>Bacillati</taxon>
        <taxon>Actinomycetota</taxon>
        <taxon>Actinomycetes</taxon>
        <taxon>Pseudonocardiales</taxon>
        <taxon>Pseudonocardiaceae</taxon>
        <taxon>Saccharothrix</taxon>
    </lineage>
</organism>
<protein>
    <submittedName>
        <fullName evidence="2">Uncharacterized protein</fullName>
    </submittedName>
</protein>
<feature type="transmembrane region" description="Helical" evidence="1">
    <location>
        <begin position="29"/>
        <end position="47"/>
    </location>
</feature>
<evidence type="ECO:0000313" key="3">
    <source>
        <dbReference type="Proteomes" id="UP000272729"/>
    </source>
</evidence>
<keyword evidence="1" id="KW-0812">Transmembrane</keyword>
<dbReference type="AlphaFoldDB" id="A0A495X3D0"/>
<evidence type="ECO:0000313" key="2">
    <source>
        <dbReference type="EMBL" id="RKT67103.1"/>
    </source>
</evidence>
<dbReference type="EMBL" id="RBXR01000001">
    <property type="protein sequence ID" value="RKT67103.1"/>
    <property type="molecule type" value="Genomic_DNA"/>
</dbReference>
<proteinExistence type="predicted"/>
<reference evidence="2 3" key="1">
    <citation type="submission" date="2018-10" db="EMBL/GenBank/DDBJ databases">
        <title>Sequencing the genomes of 1000 actinobacteria strains.</title>
        <authorList>
            <person name="Klenk H.-P."/>
        </authorList>
    </citation>
    <scope>NUCLEOTIDE SEQUENCE [LARGE SCALE GENOMIC DNA]</scope>
    <source>
        <strain evidence="2 3">DSM 43911</strain>
    </source>
</reference>
<keyword evidence="3" id="KW-1185">Reference proteome</keyword>
<name>A0A495X3D0_9PSEU</name>